<keyword evidence="3 5" id="KW-0012">Acyltransferase</keyword>
<evidence type="ECO:0000256" key="4">
    <source>
        <dbReference type="PIRSR" id="PIRSR600542-1"/>
    </source>
</evidence>
<dbReference type="Proteomes" id="UP001165122">
    <property type="component" value="Unassembled WGS sequence"/>
</dbReference>
<dbReference type="GO" id="GO:0004092">
    <property type="term" value="F:carnitine O-acetyltransferase activity"/>
    <property type="evidence" value="ECO:0007669"/>
    <property type="project" value="TreeGrafter"/>
</dbReference>
<organism evidence="8 9">
    <name type="scientific">Triparma laevis f. longispina</name>
    <dbReference type="NCBI Taxonomy" id="1714387"/>
    <lineage>
        <taxon>Eukaryota</taxon>
        <taxon>Sar</taxon>
        <taxon>Stramenopiles</taxon>
        <taxon>Ochrophyta</taxon>
        <taxon>Bolidophyceae</taxon>
        <taxon>Parmales</taxon>
        <taxon>Triparmaceae</taxon>
        <taxon>Triparma</taxon>
    </lineage>
</organism>
<evidence type="ECO:0000256" key="1">
    <source>
        <dbReference type="ARBA" id="ARBA00005232"/>
    </source>
</evidence>
<dbReference type="PROSITE" id="PS00439">
    <property type="entry name" value="ACYLTRANSF_C_1"/>
    <property type="match status" value="1"/>
</dbReference>
<dbReference type="PROSITE" id="PS00440">
    <property type="entry name" value="ACYLTRANSF_C_2"/>
    <property type="match status" value="1"/>
</dbReference>
<dbReference type="PANTHER" id="PTHR22589:SF29">
    <property type="entry name" value="MITOCHONDRIAL CARNITINE O-ACETYLTRANSFERASE-RELATED"/>
    <property type="match status" value="1"/>
</dbReference>
<evidence type="ECO:0000256" key="6">
    <source>
        <dbReference type="SAM" id="MobiDB-lite"/>
    </source>
</evidence>
<comment type="caution">
    <text evidence="8">The sequence shown here is derived from an EMBL/GenBank/DDBJ whole genome shotgun (WGS) entry which is preliminary data.</text>
</comment>
<dbReference type="PANTHER" id="PTHR22589">
    <property type="entry name" value="CARNITINE O-ACYLTRANSFERASE"/>
    <property type="match status" value="1"/>
</dbReference>
<evidence type="ECO:0000259" key="7">
    <source>
        <dbReference type="Pfam" id="PF00755"/>
    </source>
</evidence>
<dbReference type="InterPro" id="IPR039551">
    <property type="entry name" value="Cho/carn_acyl_trans"/>
</dbReference>
<dbReference type="GO" id="GO:0005739">
    <property type="term" value="C:mitochondrion"/>
    <property type="evidence" value="ECO:0007669"/>
    <property type="project" value="TreeGrafter"/>
</dbReference>
<proteinExistence type="inferred from homology"/>
<evidence type="ECO:0000313" key="9">
    <source>
        <dbReference type="Proteomes" id="UP001165122"/>
    </source>
</evidence>
<comment type="similarity">
    <text evidence="1 5">Belongs to the carnitine/choline acetyltransferase family.</text>
</comment>
<evidence type="ECO:0000256" key="3">
    <source>
        <dbReference type="ARBA" id="ARBA00023315"/>
    </source>
</evidence>
<evidence type="ECO:0000256" key="2">
    <source>
        <dbReference type="ARBA" id="ARBA00022679"/>
    </source>
</evidence>
<protein>
    <recommendedName>
        <fullName evidence="7">Choline/carnitine acyltransferase domain-containing protein</fullName>
    </recommendedName>
</protein>
<dbReference type="Gene3D" id="3.30.559.10">
    <property type="entry name" value="Chloramphenicol acetyltransferase-like domain"/>
    <property type="match status" value="1"/>
</dbReference>
<sequence>MMSKRSSMTSSTKTYHFQSDLPKLPIPTLAETMEKYLSFVKPIQSQAAHVATCEAVAKFRADGGDGEKLQKMLKEYSDDKASYVEEFWSDAYLVPDTSPVLNLNPFFLLEDGPDQKTSKSQVGRAASLTFSSLKFASLLYTETLHPDLVRGKPLCMAQFKHIFGSARIPQSKSSAERDEVQSDPNSKHVVVMCRGQLYYFQALQDDGSVVCSETDIRGILEAVLSDSEKLKEEHRALKAVGVLTSLDRSRWAHVRENLVNHSAHNKAALEIIDSALFVLVLDDYIPNDIHEAAANFLHGSYELRTDDQDELDYQAGTCINRWYDKLQLIVCTDGSAGVNFEHSAIDGHTALRFVSDIFADTVVTFAQSITKTIYSKDHIPSHLNAKVISNPSIDTRPKRLNFDVPSASLEHIHYAETILGDQILASHTRILEFRDFGKTLITGNKMSPDSFVQMSIILAYYKLYGEFVCAYEPVLTKFFLHGRTEAMRSATPKAKLFCECWCSSFPTKQEKIQHLMDAVKEHAGLVKECAGGKGVDRHLFSLKSIATKNNVDVPDFFNDGGYKALNHTYLSTSNCGNPSLRLFGFGPVVPDGFGIGYIIREHGLQYTVTSKHRQTERFVNTLSRYLKEVEEYCGGAEKIAVRNYRQTSTTEQMEIDGFDSSFDSTNNFSTSPRNKTKVAADMMYSEAFDDIYGESTNAAMMGKVKRRPSVDAKTFKEAGVIIDAADASANGDIGVDVSPSGNNKRKLSGSGGS</sequence>
<keyword evidence="2 5" id="KW-0808">Transferase</keyword>
<gene>
    <name evidence="8" type="ORF">TrLO_g2312</name>
</gene>
<evidence type="ECO:0000313" key="8">
    <source>
        <dbReference type="EMBL" id="GMI06103.1"/>
    </source>
</evidence>
<dbReference type="EMBL" id="BRXW01000095">
    <property type="protein sequence ID" value="GMI06103.1"/>
    <property type="molecule type" value="Genomic_DNA"/>
</dbReference>
<dbReference type="InterPro" id="IPR000542">
    <property type="entry name" value="Carn_acyl_trans"/>
</dbReference>
<dbReference type="FunFam" id="3.30.559.10:FF:000019">
    <property type="entry name" value="Carnitine acetyl transferase"/>
    <property type="match status" value="1"/>
</dbReference>
<evidence type="ECO:0000256" key="5">
    <source>
        <dbReference type="RuleBase" id="RU003801"/>
    </source>
</evidence>
<dbReference type="InterPro" id="IPR023213">
    <property type="entry name" value="CAT-like_dom_sf"/>
</dbReference>
<feature type="region of interest" description="Disordered" evidence="6">
    <location>
        <begin position="730"/>
        <end position="753"/>
    </location>
</feature>
<dbReference type="Gene3D" id="3.30.559.70">
    <property type="entry name" value="Choline/Carnitine o-acyltransferase, domain 2"/>
    <property type="match status" value="1"/>
</dbReference>
<feature type="active site" description="Proton acceptor" evidence="4">
    <location>
        <position position="342"/>
    </location>
</feature>
<dbReference type="InterPro" id="IPR042231">
    <property type="entry name" value="Cho/carn_acyl_trans_2"/>
</dbReference>
<dbReference type="OrthoDB" id="240216at2759"/>
<dbReference type="AlphaFoldDB" id="A0A9W7CHU0"/>
<dbReference type="SUPFAM" id="SSF52777">
    <property type="entry name" value="CoA-dependent acyltransferases"/>
    <property type="match status" value="2"/>
</dbReference>
<accession>A0A9W7CHU0</accession>
<feature type="domain" description="Choline/carnitine acyltransferase" evidence="7">
    <location>
        <begin position="24"/>
        <end position="623"/>
    </location>
</feature>
<dbReference type="Pfam" id="PF00755">
    <property type="entry name" value="Carn_acyltransf"/>
    <property type="match status" value="1"/>
</dbReference>
<dbReference type="GO" id="GO:0009437">
    <property type="term" value="P:carnitine metabolic process"/>
    <property type="evidence" value="ECO:0007669"/>
    <property type="project" value="TreeGrafter"/>
</dbReference>
<name>A0A9W7CHU0_9STRA</name>
<keyword evidence="9" id="KW-1185">Reference proteome</keyword>
<reference evidence="9" key="1">
    <citation type="journal article" date="2023" name="Commun. Biol.">
        <title>Genome analysis of Parmales, the sister group of diatoms, reveals the evolutionary specialization of diatoms from phago-mixotrophs to photoautotrophs.</title>
        <authorList>
            <person name="Ban H."/>
            <person name="Sato S."/>
            <person name="Yoshikawa S."/>
            <person name="Yamada K."/>
            <person name="Nakamura Y."/>
            <person name="Ichinomiya M."/>
            <person name="Sato N."/>
            <person name="Blanc-Mathieu R."/>
            <person name="Endo H."/>
            <person name="Kuwata A."/>
            <person name="Ogata H."/>
        </authorList>
    </citation>
    <scope>NUCLEOTIDE SEQUENCE [LARGE SCALE GENOMIC DNA]</scope>
    <source>
        <strain evidence="9">NIES 3700</strain>
    </source>
</reference>